<name>A0AAE8LVD3_LATSK</name>
<evidence type="ECO:0000313" key="2">
    <source>
        <dbReference type="EMBL" id="SPE18860.1"/>
    </source>
</evidence>
<accession>A0AAE8LVD3</accession>
<keyword evidence="1" id="KW-0812">Transmembrane</keyword>
<dbReference type="PANTHER" id="PTHR41307">
    <property type="entry name" value="MEMBRANE PROTEIN-RELATED"/>
    <property type="match status" value="1"/>
</dbReference>
<evidence type="ECO:0000256" key="1">
    <source>
        <dbReference type="SAM" id="Phobius"/>
    </source>
</evidence>
<keyword evidence="1" id="KW-1133">Transmembrane helix</keyword>
<gene>
    <name evidence="2" type="ORF">LAS9267_00345</name>
</gene>
<feature type="transmembrane region" description="Helical" evidence="1">
    <location>
        <begin position="160"/>
        <end position="179"/>
    </location>
</feature>
<organism evidence="2 3">
    <name type="scientific">Latilactobacillus sakei</name>
    <name type="common">Lactobacillus sakei</name>
    <dbReference type="NCBI Taxonomy" id="1599"/>
    <lineage>
        <taxon>Bacteria</taxon>
        <taxon>Bacillati</taxon>
        <taxon>Bacillota</taxon>
        <taxon>Bacilli</taxon>
        <taxon>Lactobacillales</taxon>
        <taxon>Lactobacillaceae</taxon>
        <taxon>Latilactobacillus</taxon>
    </lineage>
</organism>
<dbReference type="PANTHER" id="PTHR41307:SF1">
    <property type="entry name" value="MEMBRANE PROTEIN"/>
    <property type="match status" value="1"/>
</dbReference>
<proteinExistence type="predicted"/>
<evidence type="ECO:0008006" key="4">
    <source>
        <dbReference type="Google" id="ProtNLM"/>
    </source>
</evidence>
<sequence length="212" mass="24328">MTKIKALIQKNNQLRLALNTENRQFYNDLLLYMRCQSITRNEEIVEKQLLVILEDILDAQQDHISAETYFGKNVKTIADELMVEIPRNFLGMMRFLLLGMGAYIIAFSLPSLLSHDAYFDIGTILLAASYFVVLIGLLFRNIGNTIYTAKINYTKRIMRWSIWTVGFAGGILISILVKTPLQIKFSGWLVLSALTILVIAYLLLKNRQQNHH</sequence>
<dbReference type="EMBL" id="OKRC01000001">
    <property type="protein sequence ID" value="SPE18860.1"/>
    <property type="molecule type" value="Genomic_DNA"/>
</dbReference>
<dbReference type="AlphaFoldDB" id="A0AAE8LVD3"/>
<evidence type="ECO:0000313" key="3">
    <source>
        <dbReference type="Proteomes" id="UP000239650"/>
    </source>
</evidence>
<feature type="transmembrane region" description="Helical" evidence="1">
    <location>
        <begin position="95"/>
        <end position="113"/>
    </location>
</feature>
<dbReference type="Proteomes" id="UP000239650">
    <property type="component" value="Unassembled WGS sequence"/>
</dbReference>
<keyword evidence="1" id="KW-0472">Membrane</keyword>
<feature type="transmembrane region" description="Helical" evidence="1">
    <location>
        <begin position="185"/>
        <end position="204"/>
    </location>
</feature>
<dbReference type="SUPFAM" id="SSF158560">
    <property type="entry name" value="BH3980-like"/>
    <property type="match status" value="1"/>
</dbReference>
<reference evidence="2 3" key="1">
    <citation type="submission" date="2018-02" db="EMBL/GenBank/DDBJ databases">
        <authorList>
            <person name="Rodrigo-Torres L."/>
            <person name="Arahal R. D."/>
            <person name="Lucena T."/>
        </authorList>
    </citation>
    <scope>NUCLEOTIDE SEQUENCE [LARGE SCALE GENOMIC DNA]</scope>
    <source>
        <strain evidence="2 3">CECT 9267</strain>
    </source>
</reference>
<comment type="caution">
    <text evidence="2">The sequence shown here is derived from an EMBL/GenBank/DDBJ whole genome shotgun (WGS) entry which is preliminary data.</text>
</comment>
<feature type="transmembrane region" description="Helical" evidence="1">
    <location>
        <begin position="119"/>
        <end position="139"/>
    </location>
</feature>
<dbReference type="RefSeq" id="WP_016265062.1">
    <property type="nucleotide sequence ID" value="NZ_BJLN01000001.1"/>
</dbReference>
<dbReference type="GeneID" id="57133755"/>
<protein>
    <recommendedName>
        <fullName evidence="4">DUF1129 family protein</fullName>
    </recommendedName>
</protein>